<dbReference type="PROSITE" id="PS51012">
    <property type="entry name" value="ABC_TM2"/>
    <property type="match status" value="1"/>
</dbReference>
<feature type="transmembrane region" description="Helical" evidence="5">
    <location>
        <begin position="43"/>
        <end position="61"/>
    </location>
</feature>
<protein>
    <recommendedName>
        <fullName evidence="5">Transport permease protein</fullName>
    </recommendedName>
</protein>
<comment type="caution">
    <text evidence="7">The sequence shown here is derived from an EMBL/GenBank/DDBJ whole genome shotgun (WGS) entry which is preliminary data.</text>
</comment>
<feature type="domain" description="ABC transmembrane type-2" evidence="6">
    <location>
        <begin position="37"/>
        <end position="266"/>
    </location>
</feature>
<dbReference type="GO" id="GO:0043190">
    <property type="term" value="C:ATP-binding cassette (ABC) transporter complex"/>
    <property type="evidence" value="ECO:0007669"/>
    <property type="project" value="InterPro"/>
</dbReference>
<evidence type="ECO:0000256" key="4">
    <source>
        <dbReference type="ARBA" id="ARBA00023136"/>
    </source>
</evidence>
<dbReference type="PRINTS" id="PR00164">
    <property type="entry name" value="ABC2TRNSPORT"/>
</dbReference>
<feature type="transmembrane region" description="Helical" evidence="5">
    <location>
        <begin position="186"/>
        <end position="206"/>
    </location>
</feature>
<keyword evidence="4 5" id="KW-0472">Membrane</keyword>
<feature type="transmembrane region" description="Helical" evidence="5">
    <location>
        <begin position="133"/>
        <end position="151"/>
    </location>
</feature>
<evidence type="ECO:0000256" key="3">
    <source>
        <dbReference type="ARBA" id="ARBA00022989"/>
    </source>
</evidence>
<feature type="transmembrane region" description="Helical" evidence="5">
    <location>
        <begin position="157"/>
        <end position="179"/>
    </location>
</feature>
<feature type="transmembrane region" description="Helical" evidence="5">
    <location>
        <begin position="241"/>
        <end position="267"/>
    </location>
</feature>
<organism evidence="7 8">
    <name type="scientific">PS1 clade bacterium</name>
    <dbReference type="NCBI Taxonomy" id="2175152"/>
    <lineage>
        <taxon>Bacteria</taxon>
        <taxon>Pseudomonadati</taxon>
        <taxon>Pseudomonadota</taxon>
        <taxon>Alphaproteobacteria</taxon>
        <taxon>PS1 clade</taxon>
    </lineage>
</organism>
<comment type="similarity">
    <text evidence="5">Belongs to the ABC-2 integral membrane protein family.</text>
</comment>
<dbReference type="InterPro" id="IPR052522">
    <property type="entry name" value="ABC-2_transport_permease"/>
</dbReference>
<evidence type="ECO:0000256" key="2">
    <source>
        <dbReference type="ARBA" id="ARBA00022692"/>
    </source>
</evidence>
<keyword evidence="5" id="KW-1003">Cell membrane</keyword>
<dbReference type="AlphaFoldDB" id="A0A368DTX8"/>
<reference evidence="7 8" key="1">
    <citation type="journal article" date="2018" name="Microbiome">
        <title>Fine metagenomic profile of the Mediterranean stratified and mixed water columns revealed by assembly and recruitment.</title>
        <authorList>
            <person name="Haro-Moreno J.M."/>
            <person name="Lopez-Perez M."/>
            <person name="De La Torre J.R."/>
            <person name="Picazo A."/>
            <person name="Camacho A."/>
            <person name="Rodriguez-Valera F."/>
        </authorList>
    </citation>
    <scope>NUCLEOTIDE SEQUENCE [LARGE SCALE GENOMIC DNA]</scope>
    <source>
        <strain evidence="7">MED-G57</strain>
    </source>
</reference>
<dbReference type="Proteomes" id="UP000253570">
    <property type="component" value="Unassembled WGS sequence"/>
</dbReference>
<proteinExistence type="inferred from homology"/>
<comment type="subcellular location">
    <subcellularLocation>
        <location evidence="5">Cell inner membrane</location>
        <topology evidence="5">Multi-pass membrane protein</topology>
    </subcellularLocation>
    <subcellularLocation>
        <location evidence="1">Membrane</location>
        <topology evidence="1">Multi-pass membrane protein</topology>
    </subcellularLocation>
</comment>
<dbReference type="InterPro" id="IPR047817">
    <property type="entry name" value="ABC2_TM_bact-type"/>
</dbReference>
<evidence type="ECO:0000256" key="5">
    <source>
        <dbReference type="RuleBase" id="RU361157"/>
    </source>
</evidence>
<evidence type="ECO:0000313" key="8">
    <source>
        <dbReference type="Proteomes" id="UP000253570"/>
    </source>
</evidence>
<dbReference type="InterPro" id="IPR000412">
    <property type="entry name" value="ABC_2_transport"/>
</dbReference>
<accession>A0A368DTX8</accession>
<keyword evidence="3 5" id="KW-1133">Transmembrane helix</keyword>
<gene>
    <name evidence="7" type="ORF">DBW71_00560</name>
</gene>
<dbReference type="GO" id="GO:0140359">
    <property type="term" value="F:ABC-type transporter activity"/>
    <property type="evidence" value="ECO:0007669"/>
    <property type="project" value="InterPro"/>
</dbReference>
<sequence length="271" mass="30199">MEQKNIQVNFRKHRKIGRVNWLGLLTLIQREIGRFLKVWQQTVFGPLMTALLFLFVFSVAIGKARPEIHGMEFSHFLAPGIIMMMILQNSFANTSSSIVSGKVHGIIIDLLLPPLNALEITTGYVVGGLARGLIIATIGFSIITLFLDISFHSLTAVLYYSIMGSLFMSLIGILGGLWADKFDHMGAVTNFIITPMTFLSGTFYSIRDLPETVYSFAQFNPFFQAIDGFRYGITGYIDGNLFFGGAVLLILNITLFIFCCHLINVGYKIKS</sequence>
<feature type="transmembrane region" description="Helical" evidence="5">
    <location>
        <begin position="73"/>
        <end position="91"/>
    </location>
</feature>
<dbReference type="PANTHER" id="PTHR43332:SF2">
    <property type="entry name" value="INNER MEMBRANE TRANSPORT PERMEASE YADH"/>
    <property type="match status" value="1"/>
</dbReference>
<dbReference type="Pfam" id="PF01061">
    <property type="entry name" value="ABC2_membrane"/>
    <property type="match status" value="1"/>
</dbReference>
<keyword evidence="5" id="KW-0813">Transport</keyword>
<keyword evidence="2 5" id="KW-0812">Transmembrane</keyword>
<dbReference type="InterPro" id="IPR013525">
    <property type="entry name" value="ABC2_TM"/>
</dbReference>
<name>A0A368DTX8_9PROT</name>
<evidence type="ECO:0000259" key="6">
    <source>
        <dbReference type="PROSITE" id="PS51012"/>
    </source>
</evidence>
<evidence type="ECO:0000313" key="7">
    <source>
        <dbReference type="EMBL" id="RCL74671.1"/>
    </source>
</evidence>
<dbReference type="PIRSF" id="PIRSF006648">
    <property type="entry name" value="DrrB"/>
    <property type="match status" value="1"/>
</dbReference>
<evidence type="ECO:0000256" key="1">
    <source>
        <dbReference type="ARBA" id="ARBA00004141"/>
    </source>
</evidence>
<dbReference type="PANTHER" id="PTHR43332">
    <property type="entry name" value="INNER MEMBRANE TRANSPORT PERMEASE YADH-RELATED"/>
    <property type="match status" value="1"/>
</dbReference>
<dbReference type="EMBL" id="QOQD01000001">
    <property type="protein sequence ID" value="RCL74671.1"/>
    <property type="molecule type" value="Genomic_DNA"/>
</dbReference>